<organism evidence="3 4">
    <name type="scientific">Dactylosporangium matsuzakiense</name>
    <dbReference type="NCBI Taxonomy" id="53360"/>
    <lineage>
        <taxon>Bacteria</taxon>
        <taxon>Bacillati</taxon>
        <taxon>Actinomycetota</taxon>
        <taxon>Actinomycetes</taxon>
        <taxon>Micromonosporales</taxon>
        <taxon>Micromonosporaceae</taxon>
        <taxon>Dactylosporangium</taxon>
    </lineage>
</organism>
<accession>A0A9W6NQK0</accession>
<name>A0A9W6NQK0_9ACTN</name>
<protein>
    <recommendedName>
        <fullName evidence="2">DUF397 domain-containing protein</fullName>
    </recommendedName>
</protein>
<reference evidence="3" key="1">
    <citation type="journal article" date="2014" name="Int. J. Syst. Evol. Microbiol.">
        <title>Complete genome sequence of Corynebacterium casei LMG S-19264T (=DSM 44701T), isolated from a smear-ripened cheese.</title>
        <authorList>
            <consortium name="US DOE Joint Genome Institute (JGI-PGF)"/>
            <person name="Walter F."/>
            <person name="Albersmeier A."/>
            <person name="Kalinowski J."/>
            <person name="Ruckert C."/>
        </authorList>
    </citation>
    <scope>NUCLEOTIDE SEQUENCE</scope>
    <source>
        <strain evidence="3">VKM Ac-1321</strain>
    </source>
</reference>
<keyword evidence="4" id="KW-1185">Reference proteome</keyword>
<dbReference type="AlphaFoldDB" id="A0A9W6NQK0"/>
<dbReference type="Pfam" id="PF04149">
    <property type="entry name" value="DUF397"/>
    <property type="match status" value="1"/>
</dbReference>
<comment type="caution">
    <text evidence="3">The sequence shown here is derived from an EMBL/GenBank/DDBJ whole genome shotgun (WGS) entry which is preliminary data.</text>
</comment>
<dbReference type="InterPro" id="IPR007278">
    <property type="entry name" value="DUF397"/>
</dbReference>
<evidence type="ECO:0000259" key="2">
    <source>
        <dbReference type="Pfam" id="PF04149"/>
    </source>
</evidence>
<dbReference type="Proteomes" id="UP001143480">
    <property type="component" value="Unassembled WGS sequence"/>
</dbReference>
<reference evidence="3" key="2">
    <citation type="submission" date="2023-01" db="EMBL/GenBank/DDBJ databases">
        <authorList>
            <person name="Sun Q."/>
            <person name="Evtushenko L."/>
        </authorList>
    </citation>
    <scope>NUCLEOTIDE SEQUENCE</scope>
    <source>
        <strain evidence="3">VKM Ac-1321</strain>
    </source>
</reference>
<evidence type="ECO:0000256" key="1">
    <source>
        <dbReference type="SAM" id="MobiDB-lite"/>
    </source>
</evidence>
<feature type="region of interest" description="Disordered" evidence="1">
    <location>
        <begin position="1"/>
        <end position="22"/>
    </location>
</feature>
<dbReference type="RefSeq" id="WP_223095358.1">
    <property type="nucleotide sequence ID" value="NZ_BAAAXA010000001.1"/>
</dbReference>
<gene>
    <name evidence="3" type="ORF">GCM10017581_071750</name>
</gene>
<sequence>MATHFQNAAWRKSSRSNGNGGANCVEVAVVSREIGVRDSKNPTGPVLTFTAVDWASFVDGTKLGSFDSAH</sequence>
<proteinExistence type="predicted"/>
<evidence type="ECO:0000313" key="4">
    <source>
        <dbReference type="Proteomes" id="UP001143480"/>
    </source>
</evidence>
<feature type="domain" description="DUF397" evidence="2">
    <location>
        <begin position="8"/>
        <end position="62"/>
    </location>
</feature>
<dbReference type="EMBL" id="BSFP01000057">
    <property type="protein sequence ID" value="GLL05428.1"/>
    <property type="molecule type" value="Genomic_DNA"/>
</dbReference>
<evidence type="ECO:0000313" key="3">
    <source>
        <dbReference type="EMBL" id="GLL05428.1"/>
    </source>
</evidence>